<dbReference type="EC" id="3.1.13.5" evidence="7"/>
<dbReference type="InterPro" id="IPR002562">
    <property type="entry name" value="3'-5'_exonuclease_dom"/>
</dbReference>
<dbReference type="PROSITE" id="PS50967">
    <property type="entry name" value="HRDC"/>
    <property type="match status" value="1"/>
</dbReference>
<dbReference type="RefSeq" id="WP_377247772.1">
    <property type="nucleotide sequence ID" value="NZ_JBHLXP010000005.1"/>
</dbReference>
<dbReference type="PANTHER" id="PTHR47649:SF1">
    <property type="entry name" value="RIBONUCLEASE D"/>
    <property type="match status" value="1"/>
</dbReference>
<dbReference type="PANTHER" id="PTHR47649">
    <property type="entry name" value="RIBONUCLEASE D"/>
    <property type="match status" value="1"/>
</dbReference>
<keyword evidence="8" id="KW-1185">Reference proteome</keyword>
<keyword evidence="2" id="KW-0819">tRNA processing</keyword>
<name>A0ABV6BHF8_9GAMM</name>
<evidence type="ECO:0000259" key="6">
    <source>
        <dbReference type="PROSITE" id="PS50967"/>
    </source>
</evidence>
<sequence>MNYQMLTDDAALAAYCIKAAQAPYLALDTEFIRTNTLLPKLGLVQLNDGDSVVLVDPLCIKDWQPLAELLANPAVLKLVHSCTEDLEALASVGIEQITPLLDTQLAAEVIGWGGSMGYARLVEQMLGVIVDKTESRTDWLARPLAETQLQYAANDVVYLLQLTSALLAALPSDHARDILLAEGRSLIERRQRQMPAALKYLELKNSWQFAPRELAILRTFCAWRSQYAEEKDLALSLVIKDALLYELARRKPQTMEALSQVEGMQGRELRRHGQLWLQFIREAKALAPVELPQTFYYLDSFPGYKQVQQQLSDAIKAAATAAGIPAEILSVKRQLNEYLNWCWRVTDEERQQLPLPEFLGGWRRDILLPYLPVPPQVQALI</sequence>
<dbReference type="EMBL" id="JBHLXP010000005">
    <property type="protein sequence ID" value="MFC0050284.1"/>
    <property type="molecule type" value="Genomic_DNA"/>
</dbReference>
<dbReference type="Proteomes" id="UP001589813">
    <property type="component" value="Unassembled WGS sequence"/>
</dbReference>
<dbReference type="NCBIfam" id="TIGR01388">
    <property type="entry name" value="rnd"/>
    <property type="match status" value="1"/>
</dbReference>
<dbReference type="Gene3D" id="1.10.150.80">
    <property type="entry name" value="HRDC domain"/>
    <property type="match status" value="2"/>
</dbReference>
<dbReference type="SMART" id="SM00474">
    <property type="entry name" value="35EXOc"/>
    <property type="match status" value="1"/>
</dbReference>
<accession>A0ABV6BHF8</accession>
<evidence type="ECO:0000313" key="8">
    <source>
        <dbReference type="Proteomes" id="UP001589813"/>
    </source>
</evidence>
<protein>
    <submittedName>
        <fullName evidence="7">Ribonuclease D</fullName>
        <ecNumber evidence="7">3.1.13.5</ecNumber>
    </submittedName>
</protein>
<gene>
    <name evidence="7" type="primary">rnd</name>
    <name evidence="7" type="ORF">ACFFJP_18455</name>
</gene>
<evidence type="ECO:0000256" key="5">
    <source>
        <dbReference type="ARBA" id="ARBA00022839"/>
    </source>
</evidence>
<dbReference type="InterPro" id="IPR002121">
    <property type="entry name" value="HRDC_dom"/>
</dbReference>
<dbReference type="Pfam" id="PF01612">
    <property type="entry name" value="DNA_pol_A_exo1"/>
    <property type="match status" value="1"/>
</dbReference>
<keyword evidence="3" id="KW-0540">Nuclease</keyword>
<evidence type="ECO:0000256" key="1">
    <source>
        <dbReference type="ARBA" id="ARBA00022490"/>
    </source>
</evidence>
<dbReference type="InterPro" id="IPR048579">
    <property type="entry name" value="RNAseD_HRDC_C"/>
</dbReference>
<dbReference type="InterPro" id="IPR051086">
    <property type="entry name" value="RNase_D-like"/>
</dbReference>
<dbReference type="SMART" id="SM00341">
    <property type="entry name" value="HRDC"/>
    <property type="match status" value="1"/>
</dbReference>
<dbReference type="CDD" id="cd06142">
    <property type="entry name" value="RNaseD_exo"/>
    <property type="match status" value="1"/>
</dbReference>
<dbReference type="InterPro" id="IPR036397">
    <property type="entry name" value="RNaseH_sf"/>
</dbReference>
<reference evidence="7 8" key="1">
    <citation type="submission" date="2024-09" db="EMBL/GenBank/DDBJ databases">
        <authorList>
            <person name="Sun Q."/>
            <person name="Mori K."/>
        </authorList>
    </citation>
    <scope>NUCLEOTIDE SEQUENCE [LARGE SCALE GENOMIC DNA]</scope>
    <source>
        <strain evidence="7 8">KCTC 23315</strain>
    </source>
</reference>
<organism evidence="7 8">
    <name type="scientific">Rheinheimera tilapiae</name>
    <dbReference type="NCBI Taxonomy" id="875043"/>
    <lineage>
        <taxon>Bacteria</taxon>
        <taxon>Pseudomonadati</taxon>
        <taxon>Pseudomonadota</taxon>
        <taxon>Gammaproteobacteria</taxon>
        <taxon>Chromatiales</taxon>
        <taxon>Chromatiaceae</taxon>
        <taxon>Rheinheimera</taxon>
    </lineage>
</organism>
<keyword evidence="4 7" id="KW-0378">Hydrolase</keyword>
<dbReference type="SUPFAM" id="SSF53098">
    <property type="entry name" value="Ribonuclease H-like"/>
    <property type="match status" value="1"/>
</dbReference>
<evidence type="ECO:0000256" key="3">
    <source>
        <dbReference type="ARBA" id="ARBA00022722"/>
    </source>
</evidence>
<dbReference type="InterPro" id="IPR012337">
    <property type="entry name" value="RNaseH-like_sf"/>
</dbReference>
<dbReference type="GO" id="GO:0033890">
    <property type="term" value="F:ribonuclease D activity"/>
    <property type="evidence" value="ECO:0007669"/>
    <property type="project" value="UniProtKB-EC"/>
</dbReference>
<dbReference type="Pfam" id="PF00570">
    <property type="entry name" value="HRDC"/>
    <property type="match status" value="1"/>
</dbReference>
<dbReference type="InterPro" id="IPR006292">
    <property type="entry name" value="RNase_D"/>
</dbReference>
<keyword evidence="5" id="KW-0269">Exonuclease</keyword>
<proteinExistence type="predicted"/>
<evidence type="ECO:0000256" key="2">
    <source>
        <dbReference type="ARBA" id="ARBA00022694"/>
    </source>
</evidence>
<evidence type="ECO:0000256" key="4">
    <source>
        <dbReference type="ARBA" id="ARBA00022801"/>
    </source>
</evidence>
<keyword evidence="1" id="KW-0963">Cytoplasm</keyword>
<dbReference type="SUPFAM" id="SSF47819">
    <property type="entry name" value="HRDC-like"/>
    <property type="match status" value="2"/>
</dbReference>
<feature type="domain" description="HRDC" evidence="6">
    <location>
        <begin position="210"/>
        <end position="290"/>
    </location>
</feature>
<dbReference type="Pfam" id="PF21293">
    <property type="entry name" value="RNAseD_HRDC_C"/>
    <property type="match status" value="1"/>
</dbReference>
<evidence type="ECO:0000313" key="7">
    <source>
        <dbReference type="EMBL" id="MFC0050284.1"/>
    </source>
</evidence>
<dbReference type="Gene3D" id="3.30.420.10">
    <property type="entry name" value="Ribonuclease H-like superfamily/Ribonuclease H"/>
    <property type="match status" value="1"/>
</dbReference>
<comment type="caution">
    <text evidence="7">The sequence shown here is derived from an EMBL/GenBank/DDBJ whole genome shotgun (WGS) entry which is preliminary data.</text>
</comment>
<dbReference type="InterPro" id="IPR010997">
    <property type="entry name" value="HRDC-like_sf"/>
</dbReference>
<dbReference type="InterPro" id="IPR044876">
    <property type="entry name" value="HRDC_dom_sf"/>
</dbReference>